<proteinExistence type="predicted"/>
<sequence>MEVLQLLLLLAKLKLLASSHGVTLALISSFLLKIALRAGDMQRVSRYAIPAPVMQFLFQLNRIFSDLEPGRPDERRWERAFRLVCERLRDRQQSPPILSDHSGLHAVFMASL</sequence>
<dbReference type="PANTHER" id="PTHR38925:SF1">
    <property type="entry name" value="PROTEIN, PUTATIVE-RELATED"/>
    <property type="match status" value="1"/>
</dbReference>
<evidence type="ECO:0000313" key="3">
    <source>
        <dbReference type="Proteomes" id="UP001419268"/>
    </source>
</evidence>
<name>A0AAP0EL17_9MAGN</name>
<dbReference type="Proteomes" id="UP001419268">
    <property type="component" value="Unassembled WGS sequence"/>
</dbReference>
<protein>
    <submittedName>
        <fullName evidence="2">Uncharacterized protein</fullName>
    </submittedName>
</protein>
<keyword evidence="3" id="KW-1185">Reference proteome</keyword>
<dbReference type="PANTHER" id="PTHR38925">
    <property type="entry name" value="PROTEIN, PUTATIVE-RELATED"/>
    <property type="match status" value="1"/>
</dbReference>
<dbReference type="AlphaFoldDB" id="A0AAP0EL17"/>
<reference evidence="2 3" key="1">
    <citation type="submission" date="2024-01" db="EMBL/GenBank/DDBJ databases">
        <title>Genome assemblies of Stephania.</title>
        <authorList>
            <person name="Yang L."/>
        </authorList>
    </citation>
    <scope>NUCLEOTIDE SEQUENCE [LARGE SCALE GENOMIC DNA]</scope>
    <source>
        <strain evidence="2">JXDWG</strain>
        <tissue evidence="2">Leaf</tissue>
    </source>
</reference>
<comment type="caution">
    <text evidence="2">The sequence shown here is derived from an EMBL/GenBank/DDBJ whole genome shotgun (WGS) entry which is preliminary data.</text>
</comment>
<gene>
    <name evidence="2" type="ORF">Scep_026920</name>
</gene>
<organism evidence="2 3">
    <name type="scientific">Stephania cephalantha</name>
    <dbReference type="NCBI Taxonomy" id="152367"/>
    <lineage>
        <taxon>Eukaryota</taxon>
        <taxon>Viridiplantae</taxon>
        <taxon>Streptophyta</taxon>
        <taxon>Embryophyta</taxon>
        <taxon>Tracheophyta</taxon>
        <taxon>Spermatophyta</taxon>
        <taxon>Magnoliopsida</taxon>
        <taxon>Ranunculales</taxon>
        <taxon>Menispermaceae</taxon>
        <taxon>Menispermoideae</taxon>
        <taxon>Cissampelideae</taxon>
        <taxon>Stephania</taxon>
    </lineage>
</organism>
<keyword evidence="1" id="KW-0812">Transmembrane</keyword>
<keyword evidence="1" id="KW-1133">Transmembrane helix</keyword>
<keyword evidence="1" id="KW-0472">Membrane</keyword>
<feature type="transmembrane region" description="Helical" evidence="1">
    <location>
        <begin position="15"/>
        <end position="36"/>
    </location>
</feature>
<evidence type="ECO:0000256" key="1">
    <source>
        <dbReference type="SAM" id="Phobius"/>
    </source>
</evidence>
<dbReference type="EMBL" id="JBBNAG010000011">
    <property type="protein sequence ID" value="KAK9095451.1"/>
    <property type="molecule type" value="Genomic_DNA"/>
</dbReference>
<evidence type="ECO:0000313" key="2">
    <source>
        <dbReference type="EMBL" id="KAK9095451.1"/>
    </source>
</evidence>
<accession>A0AAP0EL17</accession>